<evidence type="ECO:0000256" key="5">
    <source>
        <dbReference type="ARBA" id="ARBA00022801"/>
    </source>
</evidence>
<evidence type="ECO:0000256" key="3">
    <source>
        <dbReference type="ARBA" id="ARBA00022525"/>
    </source>
</evidence>
<organism evidence="9">
    <name type="scientific">Lotus japonicus</name>
    <name type="common">Lotus corniculatus var. japonicus</name>
    <dbReference type="NCBI Taxonomy" id="34305"/>
    <lineage>
        <taxon>Eukaryota</taxon>
        <taxon>Viridiplantae</taxon>
        <taxon>Streptophyta</taxon>
        <taxon>Embryophyta</taxon>
        <taxon>Tracheophyta</taxon>
        <taxon>Spermatophyta</taxon>
        <taxon>Magnoliopsida</taxon>
        <taxon>eudicotyledons</taxon>
        <taxon>Gunneridae</taxon>
        <taxon>Pentapetalae</taxon>
        <taxon>rosids</taxon>
        <taxon>fabids</taxon>
        <taxon>Fabales</taxon>
        <taxon>Fabaceae</taxon>
        <taxon>Papilionoideae</taxon>
        <taxon>50 kb inversion clade</taxon>
        <taxon>NPAAA clade</taxon>
        <taxon>Hologalegina</taxon>
        <taxon>robinioid clade</taxon>
        <taxon>Loteae</taxon>
        <taxon>Lotus</taxon>
    </lineage>
</organism>
<dbReference type="GO" id="GO:0016042">
    <property type="term" value="P:lipid catabolic process"/>
    <property type="evidence" value="ECO:0007669"/>
    <property type="project" value="UniProtKB-KW"/>
</dbReference>
<keyword evidence="3" id="KW-0964">Secreted</keyword>
<dbReference type="PANTHER" id="PTHR45650:SF75">
    <property type="entry name" value="GDSL-LIKE LIPASE_ACYLHYDROLASE"/>
    <property type="match status" value="1"/>
</dbReference>
<keyword evidence="6" id="KW-0442">Lipid degradation</keyword>
<dbReference type="EMBL" id="BT146774">
    <property type="protein sequence ID" value="AFK46568.1"/>
    <property type="molecule type" value="mRNA"/>
</dbReference>
<feature type="transmembrane region" description="Helical" evidence="8">
    <location>
        <begin position="12"/>
        <end position="31"/>
    </location>
</feature>
<keyword evidence="8" id="KW-0472">Membrane</keyword>
<dbReference type="SUPFAM" id="SSF52266">
    <property type="entry name" value="SGNH hydrolase"/>
    <property type="match status" value="1"/>
</dbReference>
<keyword evidence="8" id="KW-1133">Transmembrane helix</keyword>
<reference evidence="9" key="1">
    <citation type="submission" date="2012-05" db="EMBL/GenBank/DDBJ databases">
        <authorList>
            <person name="Krishnakumar V."/>
            <person name="Cheung F."/>
            <person name="Xiao Y."/>
            <person name="Chan A."/>
            <person name="Moskal W.A."/>
            <person name="Town C.D."/>
        </authorList>
    </citation>
    <scope>NUCLEOTIDE SEQUENCE</scope>
</reference>
<dbReference type="GO" id="GO:0005576">
    <property type="term" value="C:extracellular region"/>
    <property type="evidence" value="ECO:0007669"/>
    <property type="project" value="UniProtKB-SubCell"/>
</dbReference>
<name>I3T226_LOTJA</name>
<sequence length="362" mass="40174">MARGMACGIKTWLIIALVVLLVAIAIMQIFVQRNTQVPCLFVFGDSLSDSGNNNNLETLAKVAYPPYGIDFPTGPTPTGRYSNGRTAVDKLTELLGFEDFIPPFSNLSGSNILKGVNYASGSAGIRRESGTNLGTNLNMGLQLYHHMAIVSQISARLGFHKAKRHLKQCLYYMNIGTNGYEQNYFLPDSFDTSSKYTPEEYAKDLINRLSNYLQTLHDLEARKTVVVGLDRLGCIPRDAIFGSCDEEQNVQGFYFNDQLKSLVDELNNKPFTNSKYVFINTTAIIHDKSQGFTVTEKVCCPTNKDGVCNPDQTPCQNRNEYVFWDGIHSTEAANLVTATISYSTSNTAIAHPTNIKKLVQKK</sequence>
<dbReference type="Pfam" id="PF00657">
    <property type="entry name" value="Lipase_GDSL"/>
    <property type="match status" value="1"/>
</dbReference>
<dbReference type="PANTHER" id="PTHR45650">
    <property type="entry name" value="GDSL-LIKE LIPASE/ACYLHYDROLASE-RELATED"/>
    <property type="match status" value="1"/>
</dbReference>
<accession>I3T226</accession>
<comment type="similarity">
    <text evidence="2">Belongs to the 'GDSL' lipolytic enzyme family.</text>
</comment>
<dbReference type="GO" id="GO:0016788">
    <property type="term" value="F:hydrolase activity, acting on ester bonds"/>
    <property type="evidence" value="ECO:0007669"/>
    <property type="project" value="InterPro"/>
</dbReference>
<keyword evidence="5" id="KW-0378">Hydrolase</keyword>
<evidence type="ECO:0000256" key="6">
    <source>
        <dbReference type="ARBA" id="ARBA00022963"/>
    </source>
</evidence>
<dbReference type="InterPro" id="IPR001087">
    <property type="entry name" value="GDSL"/>
</dbReference>
<evidence type="ECO:0000313" key="9">
    <source>
        <dbReference type="EMBL" id="AFK46568.1"/>
    </source>
</evidence>
<keyword evidence="8" id="KW-0812">Transmembrane</keyword>
<evidence type="ECO:0000256" key="8">
    <source>
        <dbReference type="SAM" id="Phobius"/>
    </source>
</evidence>
<evidence type="ECO:0000256" key="2">
    <source>
        <dbReference type="ARBA" id="ARBA00008668"/>
    </source>
</evidence>
<dbReference type="CDD" id="cd01837">
    <property type="entry name" value="SGNH_plant_lipase_like"/>
    <property type="match status" value="1"/>
</dbReference>
<dbReference type="AlphaFoldDB" id="I3T226"/>
<proteinExistence type="evidence at transcript level"/>
<evidence type="ECO:0000256" key="7">
    <source>
        <dbReference type="ARBA" id="ARBA00023098"/>
    </source>
</evidence>
<dbReference type="Gene3D" id="3.40.50.1110">
    <property type="entry name" value="SGNH hydrolase"/>
    <property type="match status" value="1"/>
</dbReference>
<dbReference type="InterPro" id="IPR051238">
    <property type="entry name" value="GDSL_esterase/lipase"/>
</dbReference>
<dbReference type="InterPro" id="IPR035669">
    <property type="entry name" value="SGNH_plant_lipase-like"/>
</dbReference>
<keyword evidence="7" id="KW-0443">Lipid metabolism</keyword>
<keyword evidence="4" id="KW-0732">Signal</keyword>
<evidence type="ECO:0000256" key="4">
    <source>
        <dbReference type="ARBA" id="ARBA00022729"/>
    </source>
</evidence>
<evidence type="ECO:0000256" key="1">
    <source>
        <dbReference type="ARBA" id="ARBA00004613"/>
    </source>
</evidence>
<dbReference type="InterPro" id="IPR036514">
    <property type="entry name" value="SGNH_hydro_sf"/>
</dbReference>
<protein>
    <submittedName>
        <fullName evidence="9">Uncharacterized protein</fullName>
    </submittedName>
</protein>
<comment type="subcellular location">
    <subcellularLocation>
        <location evidence="1">Secreted</location>
    </subcellularLocation>
</comment>